<protein>
    <submittedName>
        <fullName evidence="1">Uncharacterized protein</fullName>
    </submittedName>
</protein>
<name>A0A9W8ZY11_9AGAR</name>
<evidence type="ECO:0000313" key="1">
    <source>
        <dbReference type="EMBL" id="KAJ4469266.1"/>
    </source>
</evidence>
<organism evidence="1 2">
    <name type="scientific">Lentinula aciculospora</name>
    <dbReference type="NCBI Taxonomy" id="153920"/>
    <lineage>
        <taxon>Eukaryota</taxon>
        <taxon>Fungi</taxon>
        <taxon>Dikarya</taxon>
        <taxon>Basidiomycota</taxon>
        <taxon>Agaricomycotina</taxon>
        <taxon>Agaricomycetes</taxon>
        <taxon>Agaricomycetidae</taxon>
        <taxon>Agaricales</taxon>
        <taxon>Marasmiineae</taxon>
        <taxon>Omphalotaceae</taxon>
        <taxon>Lentinula</taxon>
    </lineage>
</organism>
<dbReference type="Proteomes" id="UP001150266">
    <property type="component" value="Unassembled WGS sequence"/>
</dbReference>
<evidence type="ECO:0000313" key="2">
    <source>
        <dbReference type="Proteomes" id="UP001150266"/>
    </source>
</evidence>
<reference evidence="1" key="1">
    <citation type="submission" date="2022-08" db="EMBL/GenBank/DDBJ databases">
        <title>A Global Phylogenomic Analysis of the Shiitake Genus Lentinula.</title>
        <authorList>
            <consortium name="DOE Joint Genome Institute"/>
            <person name="Sierra-Patev S."/>
            <person name="Min B."/>
            <person name="Naranjo-Ortiz M."/>
            <person name="Looney B."/>
            <person name="Konkel Z."/>
            <person name="Slot J.C."/>
            <person name="Sakamoto Y."/>
            <person name="Steenwyk J.L."/>
            <person name="Rokas A."/>
            <person name="Carro J."/>
            <person name="Camarero S."/>
            <person name="Ferreira P."/>
            <person name="Molpeceres G."/>
            <person name="Ruiz-Duenas F.J."/>
            <person name="Serrano A."/>
            <person name="Henrissat B."/>
            <person name="Drula E."/>
            <person name="Hughes K.W."/>
            <person name="Mata J.L."/>
            <person name="Ishikawa N.K."/>
            <person name="Vargas-Isla R."/>
            <person name="Ushijima S."/>
            <person name="Smith C.A."/>
            <person name="Ahrendt S."/>
            <person name="Andreopoulos W."/>
            <person name="He G."/>
            <person name="Labutti K."/>
            <person name="Lipzen A."/>
            <person name="Ng V."/>
            <person name="Riley R."/>
            <person name="Sandor L."/>
            <person name="Barry K."/>
            <person name="Martinez A.T."/>
            <person name="Xiao Y."/>
            <person name="Gibbons J.G."/>
            <person name="Terashima K."/>
            <person name="Grigoriev I.V."/>
            <person name="Hibbett D.S."/>
        </authorList>
    </citation>
    <scope>NUCLEOTIDE SEQUENCE</scope>
    <source>
        <strain evidence="1">JLM2183</strain>
    </source>
</reference>
<gene>
    <name evidence="1" type="ORF">J3R30DRAFT_1583936</name>
</gene>
<proteinExistence type="predicted"/>
<accession>A0A9W8ZY11</accession>
<keyword evidence="2" id="KW-1185">Reference proteome</keyword>
<dbReference type="OrthoDB" id="2399539at2759"/>
<dbReference type="EMBL" id="JAOTPV010000033">
    <property type="protein sequence ID" value="KAJ4469266.1"/>
    <property type="molecule type" value="Genomic_DNA"/>
</dbReference>
<sequence>MSFVNPPQHLYDDSTSMQHLRQYDAPNLHFINHHHILHSDYEHNSNQQNPLCCQNAGSSPQNPDLYTTELHYHGASSSSSSSYNSGFNHQPWVSYPPQNHHLDYGSNATSPNYRLPNFHYSTHHPAATMSQAASQSVFQNTGALNLDMYPAAQRTLAGSLDPSTGVFYRTPEHPRLRTAQACLHCQKRKVMQRRTPVVQTVFESRSYMRV</sequence>
<dbReference type="AlphaFoldDB" id="A0A9W8ZY11"/>
<comment type="caution">
    <text evidence="1">The sequence shown here is derived from an EMBL/GenBank/DDBJ whole genome shotgun (WGS) entry which is preliminary data.</text>
</comment>